<dbReference type="InterPro" id="IPR001920">
    <property type="entry name" value="Asp/Glu_race"/>
</dbReference>
<gene>
    <name evidence="1" type="ORF">ACFQ1C_12625</name>
</gene>
<dbReference type="Proteomes" id="UP001597048">
    <property type="component" value="Unassembled WGS sequence"/>
</dbReference>
<reference evidence="2" key="1">
    <citation type="journal article" date="2019" name="Int. J. Syst. Evol. Microbiol.">
        <title>The Global Catalogue of Microorganisms (GCM) 10K type strain sequencing project: providing services to taxonomists for standard genome sequencing and annotation.</title>
        <authorList>
            <consortium name="The Broad Institute Genomics Platform"/>
            <consortium name="The Broad Institute Genome Sequencing Center for Infectious Disease"/>
            <person name="Wu L."/>
            <person name="Ma J."/>
        </authorList>
    </citation>
    <scope>NUCLEOTIDE SEQUENCE [LARGE SCALE GENOMIC DNA]</scope>
    <source>
        <strain evidence="2">CCUG 60525</strain>
    </source>
</reference>
<dbReference type="EMBL" id="JBHTJS010000048">
    <property type="protein sequence ID" value="MFD1008996.1"/>
    <property type="molecule type" value="Genomic_DNA"/>
</dbReference>
<sequence>MELKQSGSCGFLALYQRDIAAAVNIPVLLSSLLQVPLLQMMYSPKVRIGILTASKQALTPKHLEGVGIVHQDSLFIKGMESKEHFWTCIVEGERHNFDIKIMEQEIRESARELKKQHDIDVLILECTDLSAFSAAIQEDVQVPIFDINTLVELTQSALWRTTYNRHRFM</sequence>
<protein>
    <recommendedName>
        <fullName evidence="3">Aspartate racemase</fullName>
    </recommendedName>
</protein>
<evidence type="ECO:0008006" key="3">
    <source>
        <dbReference type="Google" id="ProtNLM"/>
    </source>
</evidence>
<proteinExistence type="predicted"/>
<dbReference type="RefSeq" id="WP_379558976.1">
    <property type="nucleotide sequence ID" value="NZ_JBHTJS010000048.1"/>
</dbReference>
<evidence type="ECO:0000313" key="2">
    <source>
        <dbReference type="Proteomes" id="UP001597048"/>
    </source>
</evidence>
<organism evidence="1 2">
    <name type="scientific">Oceanisphaera ostreae</name>
    <dbReference type="NCBI Taxonomy" id="914151"/>
    <lineage>
        <taxon>Bacteria</taxon>
        <taxon>Pseudomonadati</taxon>
        <taxon>Pseudomonadota</taxon>
        <taxon>Gammaproteobacteria</taxon>
        <taxon>Aeromonadales</taxon>
        <taxon>Aeromonadaceae</taxon>
        <taxon>Oceanisphaera</taxon>
    </lineage>
</organism>
<accession>A0ABW3KLX3</accession>
<name>A0ABW3KLX3_9GAMM</name>
<comment type="caution">
    <text evidence="1">The sequence shown here is derived from an EMBL/GenBank/DDBJ whole genome shotgun (WGS) entry which is preliminary data.</text>
</comment>
<dbReference type="Gene3D" id="3.40.50.1860">
    <property type="match status" value="1"/>
</dbReference>
<evidence type="ECO:0000313" key="1">
    <source>
        <dbReference type="EMBL" id="MFD1008996.1"/>
    </source>
</evidence>
<keyword evidence="2" id="KW-1185">Reference proteome</keyword>